<evidence type="ECO:0000259" key="2">
    <source>
        <dbReference type="Pfam" id="PF01841"/>
    </source>
</evidence>
<keyword evidence="5" id="KW-1185">Reference proteome</keyword>
<dbReference type="Gene3D" id="3.10.620.30">
    <property type="match status" value="1"/>
</dbReference>
<dbReference type="InterPro" id="IPR002931">
    <property type="entry name" value="Transglutaminase-like"/>
</dbReference>
<proteinExistence type="predicted"/>
<dbReference type="Gene3D" id="2.60.120.1130">
    <property type="match status" value="1"/>
</dbReference>
<dbReference type="RefSeq" id="WP_245122242.1">
    <property type="nucleotide sequence ID" value="NZ_CP095061.1"/>
</dbReference>
<dbReference type="Pfam" id="PF01841">
    <property type="entry name" value="Transglut_core"/>
    <property type="match status" value="1"/>
</dbReference>
<reference evidence="4" key="1">
    <citation type="submission" date="2022-04" db="EMBL/GenBank/DDBJ databases">
        <title>Hymenobacter sp. isolated from the air.</title>
        <authorList>
            <person name="Won M."/>
            <person name="Lee C.-M."/>
            <person name="Woen H.-Y."/>
            <person name="Kwon S.-W."/>
        </authorList>
    </citation>
    <scope>NUCLEOTIDE SEQUENCE</scope>
    <source>
        <strain evidence="4">5420S-77</strain>
    </source>
</reference>
<evidence type="ECO:0000313" key="5">
    <source>
        <dbReference type="Proteomes" id="UP000830401"/>
    </source>
</evidence>
<organism evidence="4 5">
    <name type="scientific">Hymenobacter volaticus</name>
    <dbReference type="NCBI Taxonomy" id="2932254"/>
    <lineage>
        <taxon>Bacteria</taxon>
        <taxon>Pseudomonadati</taxon>
        <taxon>Bacteroidota</taxon>
        <taxon>Cytophagia</taxon>
        <taxon>Cytophagales</taxon>
        <taxon>Hymenobacteraceae</taxon>
        <taxon>Hymenobacter</taxon>
    </lineage>
</organism>
<protein>
    <submittedName>
        <fullName evidence="4">DUF3857 and transglutaminase domain-containing protein</fullName>
    </submittedName>
</protein>
<feature type="signal peptide" evidence="1">
    <location>
        <begin position="1"/>
        <end position="27"/>
    </location>
</feature>
<feature type="domain" description="Transglutaminase-like" evidence="2">
    <location>
        <begin position="329"/>
        <end position="403"/>
    </location>
</feature>
<dbReference type="Proteomes" id="UP000830401">
    <property type="component" value="Chromosome"/>
</dbReference>
<dbReference type="EMBL" id="CP095061">
    <property type="protein sequence ID" value="UOQ67157.1"/>
    <property type="molecule type" value="Genomic_DNA"/>
</dbReference>
<dbReference type="Pfam" id="PF12969">
    <property type="entry name" value="DUF3857"/>
    <property type="match status" value="1"/>
</dbReference>
<feature type="chain" id="PRO_5045503810" evidence="1">
    <location>
        <begin position="28"/>
        <end position="683"/>
    </location>
</feature>
<sequence>MKKFVFYRLAPLLALGSAATLPALGQADPIKFGKPNLEDFDSQRFVADSAAEAVVLCDYGRSRFEYVDGDFRVVFDRVTRIKILSKAGYEWATVEVPLYHQNNQEEKLTNVRGFTYNLVNKEVAKEKFDATIFREEASSNVTMRKFTLPNVREGSVIEYSYTVLSDFTFNFQDWQFQHTIPVRWSEYRASIPTYFDYKMLMQGYVAPSVVEHSESAMQVTVREGGGYVGGGFNTQRVAGSSTTVNVPLKTHRWATKDVPAFRDEPFMTTSRNYISRIDFELAGVRWEGEPYRAVADSWEKINEELLASETFGTQLKRGGFLKEQLTPLLAKEKEPATRIAAIHALVRKAVKYDGTDRLYSTSTIRKAYDQHRGTAADVNLLLIAALREAGFQANPVLLSTRSHGMVNQEFMPLLSRFNYVIAHVALPEGKELMIDATEELLPCGMLPTRCLNGTGRLIMPKAAESRWVSLVPQQRMTEYQQIQLTLDDKGGYTGKVHSEHSGYAGLHQRTRLTEKGEKKFVEELLHGREGWNLSKYQFSQRDVLDKPLTFDYELTAAGGDAPAGVLYLKPLQHFGNSRNPFVHEDRKFPVDFGFAMDETLVMTLTLPAGYEVEELPKAASLALPDDGGRFLFQAQPSGATIQIMSRLNLSRPVYSAEEYATLREFYRLVVAKQTEQIVLKKKS</sequence>
<keyword evidence="1" id="KW-0732">Signal</keyword>
<name>A0ABY4G8H8_9BACT</name>
<feature type="domain" description="DUF3857" evidence="3">
    <location>
        <begin position="72"/>
        <end position="212"/>
    </location>
</feature>
<evidence type="ECO:0000259" key="3">
    <source>
        <dbReference type="Pfam" id="PF12969"/>
    </source>
</evidence>
<gene>
    <name evidence="4" type="ORF">MUN86_04435</name>
</gene>
<evidence type="ECO:0000313" key="4">
    <source>
        <dbReference type="EMBL" id="UOQ67157.1"/>
    </source>
</evidence>
<evidence type="ECO:0000256" key="1">
    <source>
        <dbReference type="SAM" id="SignalP"/>
    </source>
</evidence>
<accession>A0ABY4G8H8</accession>
<dbReference type="InterPro" id="IPR024618">
    <property type="entry name" value="DUF3857"/>
</dbReference>
<dbReference type="Gene3D" id="2.60.40.3140">
    <property type="match status" value="1"/>
</dbReference>